<dbReference type="AlphaFoldDB" id="A0A9N9CIG5"/>
<comment type="caution">
    <text evidence="1">The sequence shown here is derived from an EMBL/GenBank/DDBJ whole genome shotgun (WGS) entry which is preliminary data.</text>
</comment>
<organism evidence="1 2">
    <name type="scientific">Racocetra fulgida</name>
    <dbReference type="NCBI Taxonomy" id="60492"/>
    <lineage>
        <taxon>Eukaryota</taxon>
        <taxon>Fungi</taxon>
        <taxon>Fungi incertae sedis</taxon>
        <taxon>Mucoromycota</taxon>
        <taxon>Glomeromycotina</taxon>
        <taxon>Glomeromycetes</taxon>
        <taxon>Diversisporales</taxon>
        <taxon>Gigasporaceae</taxon>
        <taxon>Racocetra</taxon>
    </lineage>
</organism>
<evidence type="ECO:0000313" key="1">
    <source>
        <dbReference type="EMBL" id="CAG8601184.1"/>
    </source>
</evidence>
<reference evidence="1" key="1">
    <citation type="submission" date="2021-06" db="EMBL/GenBank/DDBJ databases">
        <authorList>
            <person name="Kallberg Y."/>
            <person name="Tangrot J."/>
            <person name="Rosling A."/>
        </authorList>
    </citation>
    <scope>NUCLEOTIDE SEQUENCE</scope>
    <source>
        <strain evidence="1">IN212</strain>
    </source>
</reference>
<dbReference type="EMBL" id="CAJVPZ010008734">
    <property type="protein sequence ID" value="CAG8601184.1"/>
    <property type="molecule type" value="Genomic_DNA"/>
</dbReference>
<protein>
    <submittedName>
        <fullName evidence="1">4246_t:CDS:1</fullName>
    </submittedName>
</protein>
<dbReference type="Proteomes" id="UP000789396">
    <property type="component" value="Unassembled WGS sequence"/>
</dbReference>
<name>A0A9N9CIG5_9GLOM</name>
<gene>
    <name evidence="1" type="ORF">RFULGI_LOCUS6608</name>
</gene>
<sequence>MSNVGIGQTGFVSLTCINGACINGVKPKCEEIFGVLVKDSHGLLVDKRRLTGLSDVSEESLSRKRFNFRVFEEVEFSGYGKLREISCL</sequence>
<evidence type="ECO:0000313" key="2">
    <source>
        <dbReference type="Proteomes" id="UP000789396"/>
    </source>
</evidence>
<proteinExistence type="predicted"/>
<accession>A0A9N9CIG5</accession>
<keyword evidence="2" id="KW-1185">Reference proteome</keyword>